<dbReference type="OrthoDB" id="134906at2"/>
<comment type="caution">
    <text evidence="5">The sequence shown here is derived from an EMBL/GenBank/DDBJ whole genome shotgun (WGS) entry which is preliminary data.</text>
</comment>
<dbReference type="InterPro" id="IPR050708">
    <property type="entry name" value="T6SS_VgrG/RHS"/>
</dbReference>
<dbReference type="NCBIfam" id="TIGR03696">
    <property type="entry name" value="Rhs_assc_core"/>
    <property type="match status" value="1"/>
</dbReference>
<dbReference type="InterPro" id="IPR006530">
    <property type="entry name" value="YD"/>
</dbReference>
<evidence type="ECO:0000259" key="4">
    <source>
        <dbReference type="Pfam" id="PF25023"/>
    </source>
</evidence>
<reference evidence="6" key="1">
    <citation type="submission" date="2018-12" db="EMBL/GenBank/DDBJ databases">
        <title>Tengunoibacter tsumagoiensis gen. nov., sp. nov., Dictyobacter kobayashii sp. nov., D. alpinus sp. nov., and D. joshuensis sp. nov. and description of Dictyobacteraceae fam. nov. within the order Ktedonobacterales isolated from Tengu-no-mugimeshi.</title>
        <authorList>
            <person name="Wang C.M."/>
            <person name="Zheng Y."/>
            <person name="Sakai Y."/>
            <person name="Toyoda A."/>
            <person name="Minakuchi Y."/>
            <person name="Abe K."/>
            <person name="Yokota A."/>
            <person name="Yabe S."/>
        </authorList>
    </citation>
    <scope>NUCLEOTIDE SEQUENCE [LARGE SCALE GENOMIC DNA]</scope>
    <source>
        <strain evidence="6">Uno16</strain>
    </source>
</reference>
<dbReference type="Pfam" id="PF05593">
    <property type="entry name" value="RHS_repeat"/>
    <property type="match status" value="2"/>
</dbReference>
<feature type="domain" description="Teneurin-like YD-shell" evidence="4">
    <location>
        <begin position="451"/>
        <end position="576"/>
    </location>
</feature>
<feature type="domain" description="Teneurin-like YD-shell" evidence="4">
    <location>
        <begin position="956"/>
        <end position="1077"/>
    </location>
</feature>
<dbReference type="InterPro" id="IPR056823">
    <property type="entry name" value="TEN-like_YD-shell"/>
</dbReference>
<dbReference type="Pfam" id="PF25023">
    <property type="entry name" value="TEN_YD-shell"/>
    <property type="match status" value="3"/>
</dbReference>
<dbReference type="RefSeq" id="WP_126628012.1">
    <property type="nucleotide sequence ID" value="NZ_BIFT01000001.1"/>
</dbReference>
<dbReference type="EMBL" id="BIFT01000001">
    <property type="protein sequence ID" value="GCE27714.1"/>
    <property type="molecule type" value="Genomic_DNA"/>
</dbReference>
<dbReference type="InterPro" id="IPR022385">
    <property type="entry name" value="Rhs_assc_core"/>
</dbReference>
<keyword evidence="3" id="KW-0472">Membrane</keyword>
<feature type="transmembrane region" description="Helical" evidence="3">
    <location>
        <begin position="1110"/>
        <end position="1132"/>
    </location>
</feature>
<dbReference type="Proteomes" id="UP000287171">
    <property type="component" value="Unassembled WGS sequence"/>
</dbReference>
<evidence type="ECO:0000256" key="3">
    <source>
        <dbReference type="SAM" id="Phobius"/>
    </source>
</evidence>
<dbReference type="PANTHER" id="PTHR32305">
    <property type="match status" value="1"/>
</dbReference>
<feature type="domain" description="Teneurin-like YD-shell" evidence="4">
    <location>
        <begin position="669"/>
        <end position="740"/>
    </location>
</feature>
<keyword evidence="3" id="KW-1133">Transmembrane helix</keyword>
<dbReference type="InterPro" id="IPR031325">
    <property type="entry name" value="RHS_repeat"/>
</dbReference>
<dbReference type="PANTHER" id="PTHR32305:SF15">
    <property type="entry name" value="PROTEIN RHSA-RELATED"/>
    <property type="match status" value="1"/>
</dbReference>
<gene>
    <name evidence="5" type="ORF">KDA_31980</name>
</gene>
<accession>A0A402B8L3</accession>
<evidence type="ECO:0000256" key="2">
    <source>
        <dbReference type="SAM" id="MobiDB-lite"/>
    </source>
</evidence>
<dbReference type="Gene3D" id="2.180.10.10">
    <property type="entry name" value="RHS repeat-associated core"/>
    <property type="match status" value="3"/>
</dbReference>
<evidence type="ECO:0000313" key="6">
    <source>
        <dbReference type="Proteomes" id="UP000287171"/>
    </source>
</evidence>
<sequence>MDRFSSSMDSYETSPSMNVVPTRQVTRSSWTSLWRLLLVISLTTGAILTTVMGATPSAYAATAVTAAPGTDLPPTFSGVRTPRRNVPVPTKVHDTSSHVSPFKPAQTKTVQGKTVQAKAAVIVNDTTPLNGLGDSSLYTFVDKPLSDRLDLKVNVANGNLVLHTVELQVTGTGLNNTVGGYYNSQNNWWLADHGTNWGFTTGRGASLYLDDVPSGGGIKLTLPTGLKAYFAPDGNGGYKDAPSLKATLVHPDSATYELRFHQSGERWIFNQWGTRYEVLDKNNNLIDYNYLDNGDWTGTTDTQGRTLSTTLDGNHLVKTVTDNTLVGGKTRTITYGYDAQLNLTSITDANNKQTIFTYDPDGDSELLSIKDPQGRTTTITYGATGQVSSITDAYNKQTIFTYNSGNTVVKDVNGHSTTYTYQTNLQVTKTTNALGKSTTSSFDANSYNVTKYADALTTQTPTNYQYATNGQVSQITDPTGASTKFTYSPLSGGQQQNVPYQPTTATDAQNNVTTNGYDNYGNLTSSSDTTGGKTNGSKLQYSYNADGTPSGSKDANGNTTLYGYDGKGNLSTVTPPAPMGQTTLTYDALSRVSTETDGVGNKTSFTYDVFDRILTITYGTGTANAATVTYTYDNDGNNLTEKDGTGTTTFTYDNLNRQTNKLLPGSTNIVSTFDNIGNLTSLNDGTGLTKYGYNEINLMTTLTDPGNAITTYGYDDANRKIRIQYPNGTGMLMGYDAAGRQVSNVGGKTTGSGSTLAIPTPYTGYTYNYGSSTASKEVLQSAVKHSANNYSQYGTWTYQYDNLNRLSDVKNPTQHWALDYDANGNLLKKAYSGASTNTAIYSTYNAANEPTTATSTGTYAGQPTAGSTSYTYDGNGNLKSITYGSSGRGALSFAQTHSYNVANQDVSGNGTATGSTQTYSFGYTGTDQTQRVNNNGTSTIYTGLGLSSEKVGGNTTEYVRCSCGLLNSERTSAGKVYYYLFDGLGSIVGMTDSAGNMAASYDYDPFGGIAGSIIQTGVNNPWQYAGGYADSTTGLIKFGIRYYDPIFGRWTQRTPVGGTLQETLKANPYTYADNDPVNETDPSGKDGILGSFFGGINRFTSCVMGGYDDVANFLGTLGIVLGFAGMVAAYAGATAFAEFLIPIAIAVGAAFLTYCALHTVDPGHPKNLGF</sequence>
<evidence type="ECO:0000256" key="1">
    <source>
        <dbReference type="ARBA" id="ARBA00022737"/>
    </source>
</evidence>
<feature type="transmembrane region" description="Helical" evidence="3">
    <location>
        <begin position="1139"/>
        <end position="1160"/>
    </location>
</feature>
<proteinExistence type="predicted"/>
<name>A0A402B8L3_9CHLR</name>
<dbReference type="NCBIfam" id="TIGR01643">
    <property type="entry name" value="YD_repeat_2x"/>
    <property type="match status" value="2"/>
</dbReference>
<evidence type="ECO:0000313" key="5">
    <source>
        <dbReference type="EMBL" id="GCE27714.1"/>
    </source>
</evidence>
<protein>
    <submittedName>
        <fullName evidence="5">Type IV secretion protein Rhs</fullName>
    </submittedName>
</protein>
<organism evidence="5 6">
    <name type="scientific">Dictyobacter alpinus</name>
    <dbReference type="NCBI Taxonomy" id="2014873"/>
    <lineage>
        <taxon>Bacteria</taxon>
        <taxon>Bacillati</taxon>
        <taxon>Chloroflexota</taxon>
        <taxon>Ktedonobacteria</taxon>
        <taxon>Ktedonobacterales</taxon>
        <taxon>Dictyobacteraceae</taxon>
        <taxon>Dictyobacter</taxon>
    </lineage>
</organism>
<keyword evidence="3" id="KW-0812">Transmembrane</keyword>
<keyword evidence="1" id="KW-0677">Repeat</keyword>
<keyword evidence="6" id="KW-1185">Reference proteome</keyword>
<dbReference type="AlphaFoldDB" id="A0A402B8L3"/>
<feature type="region of interest" description="Disordered" evidence="2">
    <location>
        <begin position="74"/>
        <end position="110"/>
    </location>
</feature>